<evidence type="ECO:0000256" key="1">
    <source>
        <dbReference type="ARBA" id="ARBA00004141"/>
    </source>
</evidence>
<reference evidence="8" key="3">
    <citation type="submission" date="2023-05" db="EMBL/GenBank/DDBJ databases">
        <authorList>
            <person name="Smith C.H."/>
        </authorList>
    </citation>
    <scope>NUCLEOTIDE SEQUENCE</scope>
    <source>
        <strain evidence="8">CHS0354</strain>
        <tissue evidence="8">Mantle</tissue>
    </source>
</reference>
<dbReference type="Pfam" id="PF08510">
    <property type="entry name" value="PIG-P"/>
    <property type="match status" value="1"/>
</dbReference>
<dbReference type="InterPro" id="IPR013783">
    <property type="entry name" value="Ig-like_fold"/>
</dbReference>
<feature type="region of interest" description="Disordered" evidence="5">
    <location>
        <begin position="544"/>
        <end position="565"/>
    </location>
</feature>
<evidence type="ECO:0000256" key="2">
    <source>
        <dbReference type="ARBA" id="ARBA00022692"/>
    </source>
</evidence>
<organism evidence="8 9">
    <name type="scientific">Potamilus streckersoni</name>
    <dbReference type="NCBI Taxonomy" id="2493646"/>
    <lineage>
        <taxon>Eukaryota</taxon>
        <taxon>Metazoa</taxon>
        <taxon>Spiralia</taxon>
        <taxon>Lophotrochozoa</taxon>
        <taxon>Mollusca</taxon>
        <taxon>Bivalvia</taxon>
        <taxon>Autobranchia</taxon>
        <taxon>Heteroconchia</taxon>
        <taxon>Palaeoheterodonta</taxon>
        <taxon>Unionida</taxon>
        <taxon>Unionoidea</taxon>
        <taxon>Unionidae</taxon>
        <taxon>Ambleminae</taxon>
        <taxon>Lampsilini</taxon>
        <taxon>Potamilus</taxon>
    </lineage>
</organism>
<dbReference type="SMART" id="SM01065">
    <property type="entry name" value="CBM_2"/>
    <property type="match status" value="1"/>
</dbReference>
<dbReference type="PANTHER" id="PTHR46346">
    <property type="entry name" value="PHOSPHATIDYLINOSITOL N-ACETYLGLUCOSAMINYLTRANSFERASE SUBUNIT P"/>
    <property type="match status" value="1"/>
</dbReference>
<evidence type="ECO:0000256" key="5">
    <source>
        <dbReference type="SAM" id="MobiDB-lite"/>
    </source>
</evidence>
<keyword evidence="3 6" id="KW-1133">Transmembrane helix</keyword>
<dbReference type="GO" id="GO:0005783">
    <property type="term" value="C:endoplasmic reticulum"/>
    <property type="evidence" value="ECO:0007669"/>
    <property type="project" value="TreeGrafter"/>
</dbReference>
<evidence type="ECO:0000313" key="9">
    <source>
        <dbReference type="Proteomes" id="UP001195483"/>
    </source>
</evidence>
<feature type="domain" description="CBM20" evidence="7">
    <location>
        <begin position="211"/>
        <end position="311"/>
    </location>
</feature>
<reference evidence="8" key="1">
    <citation type="journal article" date="2021" name="Genome Biol. Evol.">
        <title>A High-Quality Reference Genome for a Parasitic Bivalve with Doubly Uniparental Inheritance (Bivalvia: Unionida).</title>
        <authorList>
            <person name="Smith C.H."/>
        </authorList>
    </citation>
    <scope>NUCLEOTIDE SEQUENCE</scope>
    <source>
        <strain evidence="8">CHS0354</strain>
    </source>
</reference>
<feature type="transmembrane region" description="Helical" evidence="6">
    <location>
        <begin position="89"/>
        <end position="109"/>
    </location>
</feature>
<feature type="compositionally biased region" description="Basic and acidic residues" evidence="5">
    <location>
        <begin position="616"/>
        <end position="631"/>
    </location>
</feature>
<evidence type="ECO:0000256" key="6">
    <source>
        <dbReference type="SAM" id="Phobius"/>
    </source>
</evidence>
<feature type="region of interest" description="Disordered" evidence="5">
    <location>
        <begin position="589"/>
        <end position="631"/>
    </location>
</feature>
<dbReference type="InterPro" id="IPR052263">
    <property type="entry name" value="GPI_Anchor_Biosynth"/>
</dbReference>
<dbReference type="InterPro" id="IPR013784">
    <property type="entry name" value="Carb-bd-like_fold"/>
</dbReference>
<dbReference type="AlphaFoldDB" id="A0AAE0VXW6"/>
<gene>
    <name evidence="8" type="ORF">CHS0354_012360</name>
</gene>
<dbReference type="Proteomes" id="UP001195483">
    <property type="component" value="Unassembled WGS sequence"/>
</dbReference>
<keyword evidence="9" id="KW-1185">Reference proteome</keyword>
<comment type="subcellular location">
    <subcellularLocation>
        <location evidence="1">Membrane</location>
        <topology evidence="1">Multi-pass membrane protein</topology>
    </subcellularLocation>
</comment>
<feature type="compositionally biased region" description="Polar residues" evidence="5">
    <location>
        <begin position="589"/>
        <end position="615"/>
    </location>
</feature>
<feature type="transmembrane region" description="Helical" evidence="6">
    <location>
        <begin position="129"/>
        <end position="155"/>
    </location>
</feature>
<protein>
    <recommendedName>
        <fullName evidence="7">CBM20 domain-containing protein</fullName>
    </recommendedName>
</protein>
<name>A0AAE0VXW6_9BIVA</name>
<reference evidence="8" key="2">
    <citation type="journal article" date="2021" name="Genome Biol. Evol.">
        <title>Developing a high-quality reference genome for a parasitic bivalve with doubly uniparental inheritance (Bivalvia: Unionida).</title>
        <authorList>
            <person name="Smith C.H."/>
        </authorList>
    </citation>
    <scope>NUCLEOTIDE SEQUENCE</scope>
    <source>
        <strain evidence="8">CHS0354</strain>
        <tissue evidence="8">Mantle</tissue>
    </source>
</reference>
<evidence type="ECO:0000259" key="7">
    <source>
        <dbReference type="PROSITE" id="PS51166"/>
    </source>
</evidence>
<dbReference type="GO" id="GO:2001070">
    <property type="term" value="F:starch binding"/>
    <property type="evidence" value="ECO:0007669"/>
    <property type="project" value="InterPro"/>
</dbReference>
<dbReference type="InterPro" id="IPR013717">
    <property type="entry name" value="PIG-P"/>
</dbReference>
<comment type="caution">
    <text evidence="8">The sequence shown here is derived from an EMBL/GenBank/DDBJ whole genome shotgun (WGS) entry which is preliminary data.</text>
</comment>
<dbReference type="PROSITE" id="PS51166">
    <property type="entry name" value="CBM20"/>
    <property type="match status" value="1"/>
</dbReference>
<dbReference type="GO" id="GO:0006506">
    <property type="term" value="P:GPI anchor biosynthetic process"/>
    <property type="evidence" value="ECO:0007669"/>
    <property type="project" value="TreeGrafter"/>
</dbReference>
<dbReference type="Gene3D" id="2.60.40.10">
    <property type="entry name" value="Immunoglobulins"/>
    <property type="match status" value="1"/>
</dbReference>
<feature type="transmembrane region" description="Helical" evidence="6">
    <location>
        <begin position="175"/>
        <end position="197"/>
    </location>
</feature>
<dbReference type="EMBL" id="JAEAOA010000748">
    <property type="protein sequence ID" value="KAK3593267.1"/>
    <property type="molecule type" value="Genomic_DNA"/>
</dbReference>
<keyword evidence="2 6" id="KW-0812">Transmembrane</keyword>
<evidence type="ECO:0000313" key="8">
    <source>
        <dbReference type="EMBL" id="KAK3593267.1"/>
    </source>
</evidence>
<evidence type="ECO:0000256" key="4">
    <source>
        <dbReference type="ARBA" id="ARBA00023136"/>
    </source>
</evidence>
<feature type="region of interest" description="Disordered" evidence="5">
    <location>
        <begin position="325"/>
        <end position="351"/>
    </location>
</feature>
<dbReference type="Pfam" id="PF00686">
    <property type="entry name" value="CBM_20"/>
    <property type="match status" value="1"/>
</dbReference>
<proteinExistence type="predicted"/>
<accession>A0AAE0VXW6</accession>
<keyword evidence="4 6" id="KW-0472">Membrane</keyword>
<sequence length="663" mass="73905">MASSFTFRNWCVNRLGFRSRTITQNVPDRNETIPRDIRMKLCIKGHNSKHSSLTWTTNLRQKFDEDIYWGVICGISMAEHSPSPTPERAIYGFVLYLAAYVGFAVYLVWAYVPDQWLDAIGLSYWPQKYWAIAVPCYSCVVFLLMYPLYLGYVFLNTPTLDSMDHITGCQSSPGVITIVIFAGCQSSPGVITIVILAGCQSSPGVITIMPKTCLLKLRTRFKIPTKDGRCLGILGSHEITGAWDESRPIFATEIGEGSWEASFRMISGTHLEWKWVVYDKHRNKVLQWEVRDNRTLIVPETCSLILTEFDGEQYEIISQKEGLVETASFSSPEESDQRGTPISNESRDAVHEVPPLSGMLTESEKRNQLVLNSYVNAAEDKNREDLRETIIKENKFVSLTSYELGEKDKYVEATPEIHFEKIATAVNGRTKESMSNISHEKEQAPAILEMHQMNDKKNSSTLEISVGKESNVEASDNKHIPITPNVSVEKRKTNQSAPCELLHETDKQFQLPVSAKNYASNQSAPLVSYSNKATEITSELAEGAPSITGASNGSGDSFLGGSKENSNKMEMFSAEIHGRNTKYVLARASTATQTSPKAPEDNISSANSTQTSPSVNKEDIDKKSAKSEKQPGHLPYHWSSLLLVTATILATAALTYIIFRKSR</sequence>
<evidence type="ECO:0000256" key="3">
    <source>
        <dbReference type="ARBA" id="ARBA00022989"/>
    </source>
</evidence>
<dbReference type="PANTHER" id="PTHR46346:SF1">
    <property type="entry name" value="PHOSPHATIDYLINOSITOL N-ACETYLGLUCOSAMINYLTRANSFERASE SUBUNIT P"/>
    <property type="match status" value="1"/>
</dbReference>
<feature type="compositionally biased region" description="Polar residues" evidence="5">
    <location>
        <begin position="327"/>
        <end position="344"/>
    </location>
</feature>
<feature type="transmembrane region" description="Helical" evidence="6">
    <location>
        <begin position="636"/>
        <end position="659"/>
    </location>
</feature>
<dbReference type="SUPFAM" id="SSF49452">
    <property type="entry name" value="Starch-binding domain-like"/>
    <property type="match status" value="1"/>
</dbReference>
<dbReference type="InterPro" id="IPR002044">
    <property type="entry name" value="CBM20"/>
</dbReference>
<dbReference type="GO" id="GO:0016020">
    <property type="term" value="C:membrane"/>
    <property type="evidence" value="ECO:0007669"/>
    <property type="project" value="UniProtKB-SubCell"/>
</dbReference>